<dbReference type="InterPro" id="IPR002885">
    <property type="entry name" value="PPR_rpt"/>
</dbReference>
<sequence>MKISDAIGMRDSFTYSSLVHNLCKAGRFHCASKLLLSCLTSGMKILRSAQRAVLDGLQCSGFPGEARRLKSKIKLARILHF</sequence>
<dbReference type="AlphaFoldDB" id="A0A2P2IX21"/>
<feature type="repeat" description="PPR" evidence="2">
    <location>
        <begin position="11"/>
        <end position="45"/>
    </location>
</feature>
<evidence type="ECO:0000313" key="3">
    <source>
        <dbReference type="EMBL" id="MBW85764.1"/>
    </source>
</evidence>
<accession>A0A2P2IX21</accession>
<dbReference type="PROSITE" id="PS51375">
    <property type="entry name" value="PPR"/>
    <property type="match status" value="1"/>
</dbReference>
<proteinExistence type="predicted"/>
<dbReference type="Pfam" id="PF12854">
    <property type="entry name" value="PPR_1"/>
    <property type="match status" value="1"/>
</dbReference>
<reference evidence="3" key="1">
    <citation type="submission" date="2018-02" db="EMBL/GenBank/DDBJ databases">
        <title>Rhizophora mucronata_Transcriptome.</title>
        <authorList>
            <person name="Meera S.P."/>
            <person name="Sreeshan A."/>
            <person name="Augustine A."/>
        </authorList>
    </citation>
    <scope>NUCLEOTIDE SEQUENCE</scope>
    <source>
        <tissue evidence="3">Leaf</tissue>
    </source>
</reference>
<dbReference type="Gene3D" id="1.25.40.10">
    <property type="entry name" value="Tetratricopeptide repeat domain"/>
    <property type="match status" value="1"/>
</dbReference>
<organism evidence="3">
    <name type="scientific">Rhizophora mucronata</name>
    <name type="common">Asiatic mangrove</name>
    <dbReference type="NCBI Taxonomy" id="61149"/>
    <lineage>
        <taxon>Eukaryota</taxon>
        <taxon>Viridiplantae</taxon>
        <taxon>Streptophyta</taxon>
        <taxon>Embryophyta</taxon>
        <taxon>Tracheophyta</taxon>
        <taxon>Spermatophyta</taxon>
        <taxon>Magnoliopsida</taxon>
        <taxon>eudicotyledons</taxon>
        <taxon>Gunneridae</taxon>
        <taxon>Pentapetalae</taxon>
        <taxon>rosids</taxon>
        <taxon>fabids</taxon>
        <taxon>Malpighiales</taxon>
        <taxon>Rhizophoraceae</taxon>
        <taxon>Rhizophora</taxon>
    </lineage>
</organism>
<name>A0A2P2IX21_RHIMU</name>
<evidence type="ECO:0000256" key="1">
    <source>
        <dbReference type="ARBA" id="ARBA00022737"/>
    </source>
</evidence>
<protein>
    <submittedName>
        <fullName evidence="3">Putative pentatricopeptide repeat-containing protein At4g17915</fullName>
    </submittedName>
</protein>
<keyword evidence="1" id="KW-0677">Repeat</keyword>
<dbReference type="NCBIfam" id="TIGR00756">
    <property type="entry name" value="PPR"/>
    <property type="match status" value="1"/>
</dbReference>
<dbReference type="InterPro" id="IPR011990">
    <property type="entry name" value="TPR-like_helical_dom_sf"/>
</dbReference>
<dbReference type="EMBL" id="GGEC01005281">
    <property type="protein sequence ID" value="MBW85764.1"/>
    <property type="molecule type" value="Transcribed_RNA"/>
</dbReference>
<evidence type="ECO:0000256" key="2">
    <source>
        <dbReference type="PROSITE-ProRule" id="PRU00708"/>
    </source>
</evidence>